<keyword evidence="3" id="KW-0378">Hydrolase</keyword>
<dbReference type="RefSeq" id="WP_189425181.1">
    <property type="nucleotide sequence ID" value="NZ_BMZE01000002.1"/>
</dbReference>
<dbReference type="PANTHER" id="PTHR42693">
    <property type="entry name" value="ARYLSULFATASE FAMILY MEMBER"/>
    <property type="match status" value="1"/>
</dbReference>
<dbReference type="SUPFAM" id="SSF53649">
    <property type="entry name" value="Alkaline phosphatase-like"/>
    <property type="match status" value="1"/>
</dbReference>
<reference evidence="7" key="1">
    <citation type="journal article" date="2014" name="Int. J. Syst. Evol. Microbiol.">
        <title>Complete genome sequence of Corynebacterium casei LMG S-19264T (=DSM 44701T), isolated from a smear-ripened cheese.</title>
        <authorList>
            <consortium name="US DOE Joint Genome Institute (JGI-PGF)"/>
            <person name="Walter F."/>
            <person name="Albersmeier A."/>
            <person name="Kalinowski J."/>
            <person name="Ruckert C."/>
        </authorList>
    </citation>
    <scope>NUCLEOTIDE SEQUENCE</scope>
    <source>
        <strain evidence="7">KCTC 32437</strain>
    </source>
</reference>
<dbReference type="EMBL" id="BMZE01000002">
    <property type="protein sequence ID" value="GHA21940.1"/>
    <property type="molecule type" value="Genomic_DNA"/>
</dbReference>
<proteinExistence type="inferred from homology"/>
<dbReference type="InterPro" id="IPR017850">
    <property type="entry name" value="Alkaline_phosphatase_core_sf"/>
</dbReference>
<evidence type="ECO:0000256" key="5">
    <source>
        <dbReference type="SAM" id="MobiDB-lite"/>
    </source>
</evidence>
<comment type="caution">
    <text evidence="7">The sequence shown here is derived from an EMBL/GenBank/DDBJ whole genome shotgun (WGS) entry which is preliminary data.</text>
</comment>
<dbReference type="CDD" id="cd16027">
    <property type="entry name" value="SGSH"/>
    <property type="match status" value="1"/>
</dbReference>
<keyword evidence="2" id="KW-0479">Metal-binding</keyword>
<dbReference type="GO" id="GO:0046872">
    <property type="term" value="F:metal ion binding"/>
    <property type="evidence" value="ECO:0007669"/>
    <property type="project" value="UniProtKB-KW"/>
</dbReference>
<dbReference type="PANTHER" id="PTHR42693:SF53">
    <property type="entry name" value="ENDO-4-O-SULFATASE"/>
    <property type="match status" value="1"/>
</dbReference>
<evidence type="ECO:0000256" key="2">
    <source>
        <dbReference type="ARBA" id="ARBA00022723"/>
    </source>
</evidence>
<dbReference type="GO" id="GO:0004065">
    <property type="term" value="F:arylsulfatase activity"/>
    <property type="evidence" value="ECO:0007669"/>
    <property type="project" value="TreeGrafter"/>
</dbReference>
<evidence type="ECO:0000313" key="8">
    <source>
        <dbReference type="Proteomes" id="UP000646579"/>
    </source>
</evidence>
<dbReference type="InterPro" id="IPR024607">
    <property type="entry name" value="Sulfatase_CS"/>
</dbReference>
<accession>A0A918S431</accession>
<dbReference type="Pfam" id="PF00884">
    <property type="entry name" value="Sulfatase"/>
    <property type="match status" value="1"/>
</dbReference>
<reference evidence="7" key="2">
    <citation type="submission" date="2020-09" db="EMBL/GenBank/DDBJ databases">
        <authorList>
            <person name="Sun Q."/>
            <person name="Kim S."/>
        </authorList>
    </citation>
    <scope>NUCLEOTIDE SEQUENCE</scope>
    <source>
        <strain evidence="7">KCTC 32437</strain>
    </source>
</reference>
<protein>
    <submittedName>
        <fullName evidence="7">Sulfatase</fullName>
    </submittedName>
</protein>
<dbReference type="InterPro" id="IPR000917">
    <property type="entry name" value="Sulfatase_N"/>
</dbReference>
<dbReference type="Gene3D" id="3.40.720.10">
    <property type="entry name" value="Alkaline Phosphatase, subunit A"/>
    <property type="match status" value="1"/>
</dbReference>
<dbReference type="Proteomes" id="UP000646579">
    <property type="component" value="Unassembled WGS sequence"/>
</dbReference>
<evidence type="ECO:0000256" key="4">
    <source>
        <dbReference type="ARBA" id="ARBA00022837"/>
    </source>
</evidence>
<sequence length="427" mass="46836">MAPNIIYIHTHDTGRFVSPYGYAVPTPHIAGLARQGVLFRRAFSAAPTCSPSRAALLTGNWPHENGMIGLVHRGARLSDPSQHLANVLNAAGYESALVGFQHVAPEDELSELGYGEVVFPGSFHGYDVGPAAADWLRSRRSEKPFFLSVGFSETHRVYPEATEADDPRYIAVPAGYPDTPEIREDTARLHASLRIADNAVGDVLQALDETGLSADTLVIFTTDHGLPWPNAKCTVGDAGTGVALIMRGPAGFSGGKVVDAMVSQIDIFPTLTELAEIAAPEWLRGTSLRPLVAGESESIRDELFAEVTCHAAAEPMRSIRRGAWLFMRRFDGAEFRILPNVDDGDAKTLMRSHGWHKQAPDREALYNSVLDPHEQVNLVNDPDYSDIVADLRDRLEKWMEETNDPLLDPHWKPPANFRLEDRSSGQS</sequence>
<dbReference type="AlphaFoldDB" id="A0A918S431"/>
<feature type="domain" description="Sulfatase N-terminal" evidence="6">
    <location>
        <begin position="3"/>
        <end position="276"/>
    </location>
</feature>
<keyword evidence="4" id="KW-0106">Calcium</keyword>
<gene>
    <name evidence="7" type="ORF">GCM10007989_16610</name>
</gene>
<dbReference type="PROSITE" id="PS00523">
    <property type="entry name" value="SULFATASE_1"/>
    <property type="match status" value="1"/>
</dbReference>
<feature type="region of interest" description="Disordered" evidence="5">
    <location>
        <begin position="404"/>
        <end position="427"/>
    </location>
</feature>
<comment type="similarity">
    <text evidence="1">Belongs to the sulfatase family.</text>
</comment>
<keyword evidence="8" id="KW-1185">Reference proteome</keyword>
<dbReference type="InterPro" id="IPR050738">
    <property type="entry name" value="Sulfatase"/>
</dbReference>
<feature type="compositionally biased region" description="Basic and acidic residues" evidence="5">
    <location>
        <begin position="418"/>
        <end position="427"/>
    </location>
</feature>
<name>A0A918S431_9HYPH</name>
<organism evidence="7 8">
    <name type="scientific">Devosia pacifica</name>
    <dbReference type="NCBI Taxonomy" id="1335967"/>
    <lineage>
        <taxon>Bacteria</taxon>
        <taxon>Pseudomonadati</taxon>
        <taxon>Pseudomonadota</taxon>
        <taxon>Alphaproteobacteria</taxon>
        <taxon>Hyphomicrobiales</taxon>
        <taxon>Devosiaceae</taxon>
        <taxon>Devosia</taxon>
    </lineage>
</organism>
<evidence type="ECO:0000256" key="3">
    <source>
        <dbReference type="ARBA" id="ARBA00022801"/>
    </source>
</evidence>
<evidence type="ECO:0000259" key="6">
    <source>
        <dbReference type="Pfam" id="PF00884"/>
    </source>
</evidence>
<evidence type="ECO:0000313" key="7">
    <source>
        <dbReference type="EMBL" id="GHA21940.1"/>
    </source>
</evidence>
<evidence type="ECO:0000256" key="1">
    <source>
        <dbReference type="ARBA" id="ARBA00008779"/>
    </source>
</evidence>